<keyword evidence="3 6" id="KW-0812">Transmembrane</keyword>
<comment type="caution">
    <text evidence="7">The sequence shown here is derived from an EMBL/GenBank/DDBJ whole genome shotgun (WGS) entry which is preliminary data.</text>
</comment>
<dbReference type="GO" id="GO:0015171">
    <property type="term" value="F:amino acid transmembrane transporter activity"/>
    <property type="evidence" value="ECO:0007669"/>
    <property type="project" value="TreeGrafter"/>
</dbReference>
<dbReference type="EMBL" id="VSSQ01043367">
    <property type="protein sequence ID" value="MPM97041.1"/>
    <property type="molecule type" value="Genomic_DNA"/>
</dbReference>
<evidence type="ECO:0000256" key="5">
    <source>
        <dbReference type="ARBA" id="ARBA00023136"/>
    </source>
</evidence>
<evidence type="ECO:0000256" key="1">
    <source>
        <dbReference type="ARBA" id="ARBA00004651"/>
    </source>
</evidence>
<reference evidence="7" key="1">
    <citation type="submission" date="2019-08" db="EMBL/GenBank/DDBJ databases">
        <authorList>
            <person name="Kucharzyk K."/>
            <person name="Murdoch R.W."/>
            <person name="Higgins S."/>
            <person name="Loffler F."/>
        </authorList>
    </citation>
    <scope>NUCLEOTIDE SEQUENCE</scope>
</reference>
<comment type="subcellular location">
    <subcellularLocation>
        <location evidence="1">Cell membrane</location>
        <topology evidence="1">Multi-pass membrane protein</topology>
    </subcellularLocation>
</comment>
<organism evidence="7">
    <name type="scientific">bioreactor metagenome</name>
    <dbReference type="NCBI Taxonomy" id="1076179"/>
    <lineage>
        <taxon>unclassified sequences</taxon>
        <taxon>metagenomes</taxon>
        <taxon>ecological metagenomes</taxon>
    </lineage>
</organism>
<dbReference type="Pfam" id="PF01810">
    <property type="entry name" value="LysE"/>
    <property type="match status" value="1"/>
</dbReference>
<feature type="transmembrane region" description="Helical" evidence="6">
    <location>
        <begin position="47"/>
        <end position="65"/>
    </location>
</feature>
<name>A0A645E654_9ZZZZ</name>
<sequence>MNTARLFGFRKTIPLMTGMTVGLFAVMMLNAVGNLFIGAFIPKVLPWLRGIGSIYLFWLAWKIAFPTKPSASKGNAGQEKVPGIRDGFTLQFINPKVILFGFTAMSSFIAPWTDSKLIFLLCGLFLTLNCAVAFTIWSLFGDLQGRFFSKQGRLISLIMGALLAWCAFSVSGIAEFIK</sequence>
<evidence type="ECO:0000313" key="7">
    <source>
        <dbReference type="EMBL" id="MPM97041.1"/>
    </source>
</evidence>
<dbReference type="PANTHER" id="PTHR30086">
    <property type="entry name" value="ARGININE EXPORTER PROTEIN ARGO"/>
    <property type="match status" value="1"/>
</dbReference>
<evidence type="ECO:0000256" key="3">
    <source>
        <dbReference type="ARBA" id="ARBA00022692"/>
    </source>
</evidence>
<gene>
    <name evidence="7" type="primary">eamB_11</name>
    <name evidence="7" type="ORF">SDC9_144212</name>
</gene>
<keyword evidence="5 6" id="KW-0472">Membrane</keyword>
<dbReference type="PANTHER" id="PTHR30086:SF20">
    <property type="entry name" value="ARGININE EXPORTER PROTEIN ARGO-RELATED"/>
    <property type="match status" value="1"/>
</dbReference>
<proteinExistence type="predicted"/>
<dbReference type="AlphaFoldDB" id="A0A645E654"/>
<protein>
    <submittedName>
        <fullName evidence="7">Cysteine/O-acetylserine efflux protein</fullName>
    </submittedName>
</protein>
<feature type="transmembrane region" description="Helical" evidence="6">
    <location>
        <begin position="152"/>
        <end position="174"/>
    </location>
</feature>
<evidence type="ECO:0000256" key="2">
    <source>
        <dbReference type="ARBA" id="ARBA00022475"/>
    </source>
</evidence>
<dbReference type="InterPro" id="IPR001123">
    <property type="entry name" value="LeuE-type"/>
</dbReference>
<evidence type="ECO:0000256" key="4">
    <source>
        <dbReference type="ARBA" id="ARBA00022989"/>
    </source>
</evidence>
<evidence type="ECO:0000256" key="6">
    <source>
        <dbReference type="SAM" id="Phobius"/>
    </source>
</evidence>
<feature type="transmembrane region" description="Helical" evidence="6">
    <location>
        <begin position="21"/>
        <end position="41"/>
    </location>
</feature>
<accession>A0A645E654</accession>
<dbReference type="GO" id="GO:0005886">
    <property type="term" value="C:plasma membrane"/>
    <property type="evidence" value="ECO:0007669"/>
    <property type="project" value="UniProtKB-SubCell"/>
</dbReference>
<feature type="transmembrane region" description="Helical" evidence="6">
    <location>
        <begin position="118"/>
        <end position="140"/>
    </location>
</feature>
<feature type="transmembrane region" description="Helical" evidence="6">
    <location>
        <begin position="93"/>
        <end position="112"/>
    </location>
</feature>
<keyword evidence="2" id="KW-1003">Cell membrane</keyword>
<dbReference type="GO" id="GO:0033228">
    <property type="term" value="P:cysteine export across plasma membrane"/>
    <property type="evidence" value="ECO:0007669"/>
    <property type="project" value="TreeGrafter"/>
</dbReference>
<keyword evidence="4 6" id="KW-1133">Transmembrane helix</keyword>